<reference evidence="3 4" key="1">
    <citation type="submission" date="2024-01" db="EMBL/GenBank/DDBJ databases">
        <title>Pedobacter sp. nov., isolated from fresh soil.</title>
        <authorList>
            <person name="Le N.T.T."/>
        </authorList>
    </citation>
    <scope>NUCLEOTIDE SEQUENCE [LARGE SCALE GENOMIC DNA]</scope>
    <source>
        <strain evidence="3 4">KR3-3</strain>
    </source>
</reference>
<sequence length="315" mass="35399">MDFIKETAGEKHPFVQLVFLGLLVGLGFIACILVSVLVIYLSYGTESMMAIFSGQLDLKGGAGATKILLTVQQLFFFLAPALLLGVTEGKNPNRFYGTAGPRINWLSLVFLIMLVAVPFMGWTTELNQKMHLPIALKKVEEWMRYLESQGEETTKAILKMSTVGGLLVNITVVALIPAICEEFIFRGALQRCFLRWMKNPHVAIWVSAAIFSTIHFQFFGFFPRMFLGAMFGYIYFWTKNIWYTVFAHFLNNAYAVCVAFYMQKHNLPIDKDDTAGLPWYVALISLALTVALFGSLKQQTKPKESIAGIEPHPNP</sequence>
<proteinExistence type="predicted"/>
<accession>A0ABU7ICU7</accession>
<dbReference type="RefSeq" id="WP_330109603.1">
    <property type="nucleotide sequence ID" value="NZ_JAZDQT010000004.1"/>
</dbReference>
<dbReference type="Proteomes" id="UP001336835">
    <property type="component" value="Unassembled WGS sequence"/>
</dbReference>
<name>A0ABU7ICU7_9SPHI</name>
<keyword evidence="4" id="KW-1185">Reference proteome</keyword>
<evidence type="ECO:0000259" key="2">
    <source>
        <dbReference type="Pfam" id="PF02517"/>
    </source>
</evidence>
<dbReference type="EC" id="3.4.-.-" evidence="3"/>
<dbReference type="GO" id="GO:0016787">
    <property type="term" value="F:hydrolase activity"/>
    <property type="evidence" value="ECO:0007669"/>
    <property type="project" value="UniProtKB-KW"/>
</dbReference>
<evidence type="ECO:0000256" key="1">
    <source>
        <dbReference type="SAM" id="Phobius"/>
    </source>
</evidence>
<evidence type="ECO:0000313" key="4">
    <source>
        <dbReference type="Proteomes" id="UP001336835"/>
    </source>
</evidence>
<feature type="transmembrane region" description="Helical" evidence="1">
    <location>
        <begin position="204"/>
        <end position="222"/>
    </location>
</feature>
<dbReference type="Pfam" id="PF02517">
    <property type="entry name" value="Rce1-like"/>
    <property type="match status" value="1"/>
</dbReference>
<keyword evidence="1" id="KW-1133">Transmembrane helix</keyword>
<feature type="transmembrane region" description="Helical" evidence="1">
    <location>
        <begin position="64"/>
        <end position="83"/>
    </location>
</feature>
<feature type="transmembrane region" description="Helical" evidence="1">
    <location>
        <begin position="242"/>
        <end position="262"/>
    </location>
</feature>
<dbReference type="PROSITE" id="PS51257">
    <property type="entry name" value="PROKAR_LIPOPROTEIN"/>
    <property type="match status" value="1"/>
</dbReference>
<keyword evidence="1" id="KW-0472">Membrane</keyword>
<keyword evidence="1" id="KW-0812">Transmembrane</keyword>
<feature type="transmembrane region" description="Helical" evidence="1">
    <location>
        <begin position="277"/>
        <end position="296"/>
    </location>
</feature>
<feature type="transmembrane region" description="Helical" evidence="1">
    <location>
        <begin position="17"/>
        <end position="43"/>
    </location>
</feature>
<feature type="domain" description="CAAX prenyl protease 2/Lysostaphin resistance protein A-like" evidence="2">
    <location>
        <begin position="166"/>
        <end position="253"/>
    </location>
</feature>
<dbReference type="EMBL" id="JAZDQT010000004">
    <property type="protein sequence ID" value="MEE1947318.1"/>
    <property type="molecule type" value="Genomic_DNA"/>
</dbReference>
<evidence type="ECO:0000313" key="3">
    <source>
        <dbReference type="EMBL" id="MEE1947318.1"/>
    </source>
</evidence>
<organism evidence="3 4">
    <name type="scientific">Pedobacter albus</name>
    <dbReference type="NCBI Taxonomy" id="3113905"/>
    <lineage>
        <taxon>Bacteria</taxon>
        <taxon>Pseudomonadati</taxon>
        <taxon>Bacteroidota</taxon>
        <taxon>Sphingobacteriia</taxon>
        <taxon>Sphingobacteriales</taxon>
        <taxon>Sphingobacteriaceae</taxon>
        <taxon>Pedobacter</taxon>
    </lineage>
</organism>
<keyword evidence="3" id="KW-0378">Hydrolase</keyword>
<feature type="transmembrane region" description="Helical" evidence="1">
    <location>
        <begin position="163"/>
        <end position="184"/>
    </location>
</feature>
<dbReference type="PANTHER" id="PTHR43592">
    <property type="entry name" value="CAAX AMINO TERMINAL PROTEASE"/>
    <property type="match status" value="1"/>
</dbReference>
<feature type="transmembrane region" description="Helical" evidence="1">
    <location>
        <begin position="103"/>
        <end position="122"/>
    </location>
</feature>
<dbReference type="PANTHER" id="PTHR43592:SF15">
    <property type="entry name" value="CAAX AMINO TERMINAL PROTEASE FAMILY PROTEIN"/>
    <property type="match status" value="1"/>
</dbReference>
<dbReference type="InterPro" id="IPR003675">
    <property type="entry name" value="Rce1/LyrA-like_dom"/>
</dbReference>
<protein>
    <submittedName>
        <fullName evidence="3">CPBP family intramembrane glutamic endopeptidase</fullName>
        <ecNumber evidence="3">3.4.-.-</ecNumber>
    </submittedName>
</protein>
<comment type="caution">
    <text evidence="3">The sequence shown here is derived from an EMBL/GenBank/DDBJ whole genome shotgun (WGS) entry which is preliminary data.</text>
</comment>
<gene>
    <name evidence="3" type="ORF">VRU48_19485</name>
</gene>